<dbReference type="EMBL" id="CAUYUJ010017470">
    <property type="protein sequence ID" value="CAK0875067.1"/>
    <property type="molecule type" value="Genomic_DNA"/>
</dbReference>
<reference evidence="2" key="1">
    <citation type="submission" date="2023-10" db="EMBL/GenBank/DDBJ databases">
        <authorList>
            <person name="Chen Y."/>
            <person name="Shah S."/>
            <person name="Dougan E. K."/>
            <person name="Thang M."/>
            <person name="Chan C."/>
        </authorList>
    </citation>
    <scope>NUCLEOTIDE SEQUENCE [LARGE SCALE GENOMIC DNA]</scope>
</reference>
<name>A0ABN9VRC2_9DINO</name>
<evidence type="ECO:0000313" key="3">
    <source>
        <dbReference type="Proteomes" id="UP001189429"/>
    </source>
</evidence>
<feature type="non-terminal residue" evidence="2">
    <location>
        <position position="1"/>
    </location>
</feature>
<comment type="caution">
    <text evidence="2">The sequence shown here is derived from an EMBL/GenBank/DDBJ whole genome shotgun (WGS) entry which is preliminary data.</text>
</comment>
<organism evidence="2 3">
    <name type="scientific">Prorocentrum cordatum</name>
    <dbReference type="NCBI Taxonomy" id="2364126"/>
    <lineage>
        <taxon>Eukaryota</taxon>
        <taxon>Sar</taxon>
        <taxon>Alveolata</taxon>
        <taxon>Dinophyceae</taxon>
        <taxon>Prorocentrales</taxon>
        <taxon>Prorocentraceae</taxon>
        <taxon>Prorocentrum</taxon>
    </lineage>
</organism>
<keyword evidence="3" id="KW-1185">Reference proteome</keyword>
<proteinExistence type="predicted"/>
<accession>A0ABN9VRC2</accession>
<feature type="region of interest" description="Disordered" evidence="1">
    <location>
        <begin position="1"/>
        <end position="36"/>
    </location>
</feature>
<evidence type="ECO:0000256" key="1">
    <source>
        <dbReference type="SAM" id="MobiDB-lite"/>
    </source>
</evidence>
<protein>
    <submittedName>
        <fullName evidence="2">Uncharacterized protein</fullName>
    </submittedName>
</protein>
<dbReference type="Proteomes" id="UP001189429">
    <property type="component" value="Unassembled WGS sequence"/>
</dbReference>
<sequence>AKEAEAEAQGSEGPAKLDREGAGPGPEEDALRQTLQRTAGLCRSANAALGERHRGDFVFDPGDSLANTADSLGEALRANEDALQRVRAGILEELQARGLSAEGGPDGRLQETEGEGDLESLLAECDAIQVVASRWRGLETPPVGWRKLAPDELGK</sequence>
<evidence type="ECO:0000313" key="2">
    <source>
        <dbReference type="EMBL" id="CAK0875067.1"/>
    </source>
</evidence>
<gene>
    <name evidence="2" type="ORF">PCOR1329_LOCUS59806</name>
</gene>